<organism evidence="10 11">
    <name type="scientific">Smittium culicis</name>
    <dbReference type="NCBI Taxonomy" id="133412"/>
    <lineage>
        <taxon>Eukaryota</taxon>
        <taxon>Fungi</taxon>
        <taxon>Fungi incertae sedis</taxon>
        <taxon>Zoopagomycota</taxon>
        <taxon>Kickxellomycotina</taxon>
        <taxon>Harpellomycetes</taxon>
        <taxon>Harpellales</taxon>
        <taxon>Legeriomycetaceae</taxon>
        <taxon>Smittium</taxon>
    </lineage>
</organism>
<feature type="transmembrane region" description="Helical" evidence="9">
    <location>
        <begin position="64"/>
        <end position="82"/>
    </location>
</feature>
<evidence type="ECO:0000256" key="6">
    <source>
        <dbReference type="ARBA" id="ARBA00022989"/>
    </source>
</evidence>
<dbReference type="Pfam" id="PF04258">
    <property type="entry name" value="Peptidase_A22B"/>
    <property type="match status" value="1"/>
</dbReference>
<dbReference type="GO" id="GO:0098554">
    <property type="term" value="C:cytoplasmic side of endoplasmic reticulum membrane"/>
    <property type="evidence" value="ECO:0007669"/>
    <property type="project" value="TreeGrafter"/>
</dbReference>
<gene>
    <name evidence="10" type="ORF">AYI70_g10909</name>
</gene>
<evidence type="ECO:0000256" key="9">
    <source>
        <dbReference type="SAM" id="Phobius"/>
    </source>
</evidence>
<evidence type="ECO:0000256" key="2">
    <source>
        <dbReference type="ARBA" id="ARBA00006859"/>
    </source>
</evidence>
<feature type="transmembrane region" description="Helical" evidence="9">
    <location>
        <begin position="235"/>
        <end position="257"/>
    </location>
</feature>
<feature type="region of interest" description="Disordered" evidence="8">
    <location>
        <begin position="351"/>
        <end position="464"/>
    </location>
</feature>
<sequence>MSNGLYLAYSALAAMALAPIFYGSYESISRLKGPEKKKSSKAFPEFSDSDDSEDEIDSVGSKDAYMFPVYGSISLFSLYIILKYLDKNYVNMLLSAYFALAGVGAATDSLSLLVKRITKIKLPLYHLSLTHKLKQVFDLKFTNLHLATLFSSIILVGFYMATKNWILSNIIGLCFSFTAIKLMKLDSIKTGIIMLTGLFFYDIFWVFGTEVMVSVAKNLDAPIKLVFPKNLLNPANSFVMLGLGDIVVPGIFVALCLRFDQNQYLKSIKYVPKKPLPAALKNKKIGFPFPTPYFSACFAAYILGLVTTVFVMHTFKAAQPALLYLSPACSLSVVILAAARNELSELFAYSEETEESSDDKKSSKTSPSASAKTEHLEKIHQNEQTPNLGQSPIINKLHHLGVPNSKASQSSSQISAGELADDEHDSQYEPKLSSDQSTAKSTPAPSSPDSSKKDKKKKKSKSKN</sequence>
<feature type="transmembrane region" description="Helical" evidence="9">
    <location>
        <begin position="6"/>
        <end position="25"/>
    </location>
</feature>
<proteinExistence type="inferred from homology"/>
<dbReference type="STRING" id="133412.A0A1R1X4B5"/>
<name>A0A1R1X4B5_9FUNG</name>
<evidence type="ECO:0000256" key="3">
    <source>
        <dbReference type="ARBA" id="ARBA00022692"/>
    </source>
</evidence>
<dbReference type="PANTHER" id="PTHR12174">
    <property type="entry name" value="SIGNAL PEPTIDE PEPTIDASE"/>
    <property type="match status" value="1"/>
</dbReference>
<feature type="compositionally biased region" description="Low complexity" evidence="8">
    <location>
        <begin position="437"/>
        <end position="449"/>
    </location>
</feature>
<comment type="caution">
    <text evidence="10">The sequence shown here is derived from an EMBL/GenBank/DDBJ whole genome shotgun (WGS) entry which is preliminary data.</text>
</comment>
<dbReference type="GO" id="GO:0033619">
    <property type="term" value="P:membrane protein proteolysis"/>
    <property type="evidence" value="ECO:0007669"/>
    <property type="project" value="TreeGrafter"/>
</dbReference>
<evidence type="ECO:0000313" key="11">
    <source>
        <dbReference type="Proteomes" id="UP000187283"/>
    </source>
</evidence>
<dbReference type="OrthoDB" id="29661at2759"/>
<evidence type="ECO:0000256" key="4">
    <source>
        <dbReference type="ARBA" id="ARBA00022801"/>
    </source>
</evidence>
<keyword evidence="5" id="KW-0256">Endoplasmic reticulum</keyword>
<accession>A0A1R1X4B5</accession>
<comment type="similarity">
    <text evidence="2">Belongs to the peptidase A22B family.</text>
</comment>
<keyword evidence="6 9" id="KW-1133">Transmembrane helix</keyword>
<evidence type="ECO:0000256" key="1">
    <source>
        <dbReference type="ARBA" id="ARBA00004477"/>
    </source>
</evidence>
<feature type="transmembrane region" description="Helical" evidence="9">
    <location>
        <begin position="293"/>
        <end position="315"/>
    </location>
</feature>
<keyword evidence="7 9" id="KW-0472">Membrane</keyword>
<feature type="compositionally biased region" description="Low complexity" evidence="8">
    <location>
        <begin position="405"/>
        <end position="416"/>
    </location>
</feature>
<feature type="transmembrane region" description="Helical" evidence="9">
    <location>
        <begin position="195"/>
        <end position="215"/>
    </location>
</feature>
<dbReference type="InterPro" id="IPR007369">
    <property type="entry name" value="Peptidase_A22B_SPP"/>
</dbReference>
<dbReference type="GO" id="GO:0042500">
    <property type="term" value="F:aspartic endopeptidase activity, intramembrane cleaving"/>
    <property type="evidence" value="ECO:0007669"/>
    <property type="project" value="InterPro"/>
</dbReference>
<evidence type="ECO:0000256" key="8">
    <source>
        <dbReference type="SAM" id="MobiDB-lite"/>
    </source>
</evidence>
<dbReference type="GO" id="GO:0098553">
    <property type="term" value="C:lumenal side of endoplasmic reticulum membrane"/>
    <property type="evidence" value="ECO:0007669"/>
    <property type="project" value="TreeGrafter"/>
</dbReference>
<dbReference type="EMBL" id="LSSN01005439">
    <property type="protein sequence ID" value="OMJ09471.1"/>
    <property type="molecule type" value="Genomic_DNA"/>
</dbReference>
<feature type="compositionally biased region" description="Polar residues" evidence="8">
    <location>
        <begin position="382"/>
        <end position="393"/>
    </location>
</feature>
<evidence type="ECO:0000313" key="10">
    <source>
        <dbReference type="EMBL" id="OMJ09471.1"/>
    </source>
</evidence>
<dbReference type="GO" id="GO:0006465">
    <property type="term" value="P:signal peptide processing"/>
    <property type="evidence" value="ECO:0007669"/>
    <property type="project" value="TreeGrafter"/>
</dbReference>
<feature type="compositionally biased region" description="Basic residues" evidence="8">
    <location>
        <begin position="453"/>
        <end position="464"/>
    </location>
</feature>
<dbReference type="Proteomes" id="UP000187283">
    <property type="component" value="Unassembled WGS sequence"/>
</dbReference>
<protein>
    <submittedName>
        <fullName evidence="10">Minor histocompatibility antigen H13</fullName>
    </submittedName>
</protein>
<comment type="subcellular location">
    <subcellularLocation>
        <location evidence="1">Endoplasmic reticulum membrane</location>
        <topology evidence="1">Multi-pass membrane protein</topology>
    </subcellularLocation>
</comment>
<feature type="transmembrane region" description="Helical" evidence="9">
    <location>
        <begin position="141"/>
        <end position="159"/>
    </location>
</feature>
<keyword evidence="3 9" id="KW-0812">Transmembrane</keyword>
<feature type="compositionally biased region" description="Basic and acidic residues" evidence="8">
    <location>
        <begin position="372"/>
        <end position="381"/>
    </location>
</feature>
<keyword evidence="4" id="KW-0378">Hydrolase</keyword>
<dbReference type="PANTHER" id="PTHR12174:SF23">
    <property type="entry name" value="MINOR HISTOCOMPATIBILITY ANTIGEN H13"/>
    <property type="match status" value="1"/>
</dbReference>
<evidence type="ECO:0000256" key="5">
    <source>
        <dbReference type="ARBA" id="ARBA00022824"/>
    </source>
</evidence>
<dbReference type="SMART" id="SM00730">
    <property type="entry name" value="PSN"/>
    <property type="match status" value="1"/>
</dbReference>
<evidence type="ECO:0000256" key="7">
    <source>
        <dbReference type="ARBA" id="ARBA00023136"/>
    </source>
</evidence>
<keyword evidence="11" id="KW-1185">Reference proteome</keyword>
<dbReference type="AlphaFoldDB" id="A0A1R1X4B5"/>
<feature type="transmembrane region" description="Helical" evidence="9">
    <location>
        <begin position="94"/>
        <end position="114"/>
    </location>
</feature>
<reference evidence="10 11" key="1">
    <citation type="submission" date="2017-01" db="EMBL/GenBank/DDBJ databases">
        <authorList>
            <person name="Mah S.A."/>
            <person name="Swanson W.J."/>
            <person name="Moy G.W."/>
            <person name="Vacquier V.D."/>
        </authorList>
    </citation>
    <scope>NUCLEOTIDE SEQUENCE [LARGE SCALE GENOMIC DNA]</scope>
    <source>
        <strain evidence="10 11">GSMNP</strain>
    </source>
</reference>
<dbReference type="InterPro" id="IPR006639">
    <property type="entry name" value="Preselin/SPP"/>
</dbReference>